<protein>
    <submittedName>
        <fullName evidence="2">DUF4267 domain-containing protein</fullName>
    </submittedName>
</protein>
<comment type="caution">
    <text evidence="2">The sequence shown here is derived from an EMBL/GenBank/DDBJ whole genome shotgun (WGS) entry which is preliminary data.</text>
</comment>
<feature type="transmembrane region" description="Helical" evidence="1">
    <location>
        <begin position="47"/>
        <end position="71"/>
    </location>
</feature>
<feature type="transmembrane region" description="Helical" evidence="1">
    <location>
        <begin position="7"/>
        <end position="27"/>
    </location>
</feature>
<keyword evidence="1" id="KW-0812">Transmembrane</keyword>
<gene>
    <name evidence="2" type="ORF">ACI2L5_18075</name>
</gene>
<dbReference type="Proteomes" id="UP001620295">
    <property type="component" value="Unassembled WGS sequence"/>
</dbReference>
<keyword evidence="1" id="KW-1133">Transmembrane helix</keyword>
<dbReference type="EMBL" id="JBJDQH010000005">
    <property type="protein sequence ID" value="MFK4266828.1"/>
    <property type="molecule type" value="Genomic_DNA"/>
</dbReference>
<proteinExistence type="predicted"/>
<dbReference type="RefSeq" id="WP_358635497.1">
    <property type="nucleotide sequence ID" value="NZ_JBFACG010000009.1"/>
</dbReference>
<feature type="transmembrane region" description="Helical" evidence="1">
    <location>
        <begin position="78"/>
        <end position="97"/>
    </location>
</feature>
<evidence type="ECO:0000313" key="3">
    <source>
        <dbReference type="Proteomes" id="UP001620295"/>
    </source>
</evidence>
<dbReference type="Pfam" id="PF14087">
    <property type="entry name" value="DUF4267"/>
    <property type="match status" value="1"/>
</dbReference>
<accession>A0ABW8LLN2</accession>
<evidence type="ECO:0000256" key="1">
    <source>
        <dbReference type="SAM" id="Phobius"/>
    </source>
</evidence>
<feature type="transmembrane region" description="Helical" evidence="1">
    <location>
        <begin position="103"/>
        <end position="123"/>
    </location>
</feature>
<name>A0ABW8LLN2_9ACTN</name>
<organism evidence="2 3">
    <name type="scientific">Streptomyces milbemycinicus</name>
    <dbReference type="NCBI Taxonomy" id="476552"/>
    <lineage>
        <taxon>Bacteria</taxon>
        <taxon>Bacillati</taxon>
        <taxon>Actinomycetota</taxon>
        <taxon>Actinomycetes</taxon>
        <taxon>Kitasatosporales</taxon>
        <taxon>Streptomycetaceae</taxon>
        <taxon>Streptomyces</taxon>
    </lineage>
</organism>
<reference evidence="2 3" key="1">
    <citation type="submission" date="2024-11" db="EMBL/GenBank/DDBJ databases">
        <title>The Natural Products Discovery Center: Release of the First 8490 Sequenced Strains for Exploring Actinobacteria Biosynthetic Diversity.</title>
        <authorList>
            <person name="Kalkreuter E."/>
            <person name="Kautsar S.A."/>
            <person name="Yang D."/>
            <person name="Bader C.D."/>
            <person name="Teijaro C.N."/>
            <person name="Fluegel L."/>
            <person name="Davis C.M."/>
            <person name="Simpson J.R."/>
            <person name="Lauterbach L."/>
            <person name="Steele A.D."/>
            <person name="Gui C."/>
            <person name="Meng S."/>
            <person name="Li G."/>
            <person name="Viehrig K."/>
            <person name="Ye F."/>
            <person name="Su P."/>
            <person name="Kiefer A.F."/>
            <person name="Nichols A."/>
            <person name="Cepeda A.J."/>
            <person name="Yan W."/>
            <person name="Fan B."/>
            <person name="Jiang Y."/>
            <person name="Adhikari A."/>
            <person name="Zheng C.-J."/>
            <person name="Schuster L."/>
            <person name="Cowan T.M."/>
            <person name="Smanski M.J."/>
            <person name="Chevrette M.G."/>
            <person name="De Carvalho L.P.S."/>
            <person name="Shen B."/>
        </authorList>
    </citation>
    <scope>NUCLEOTIDE SEQUENCE [LARGE SCALE GENOMIC DNA]</scope>
    <source>
        <strain evidence="2 3">NPDC020863</strain>
    </source>
</reference>
<keyword evidence="3" id="KW-1185">Reference proteome</keyword>
<keyword evidence="1" id="KW-0472">Membrane</keyword>
<sequence length="143" mass="14856">MSLKKINTVLAAAFILFILWFGTEFILSPETTAPGFGLPSWPSGDGGGGGFLIIKGIRDVVLALVLGILLVTGHRRALGWALLVEALAAYGDMTTVLAHHGSVATALGVHGLTATLMVVNGLLMMRETRKVAATPATPVPQPA</sequence>
<dbReference type="InterPro" id="IPR025363">
    <property type="entry name" value="DUF4267"/>
</dbReference>
<evidence type="ECO:0000313" key="2">
    <source>
        <dbReference type="EMBL" id="MFK4266828.1"/>
    </source>
</evidence>